<dbReference type="PANTHER" id="PTHR37319">
    <property type="entry name" value="TRANSPOSASE"/>
    <property type="match status" value="1"/>
</dbReference>
<dbReference type="PANTHER" id="PTHR37319:SF1">
    <property type="entry name" value="TRANSPOSASE TN5 DIMERISATION DOMAIN-CONTAINING PROTEIN"/>
    <property type="match status" value="1"/>
</dbReference>
<evidence type="ECO:0008006" key="3">
    <source>
        <dbReference type="Google" id="ProtNLM"/>
    </source>
</evidence>
<dbReference type="InterPro" id="IPR012337">
    <property type="entry name" value="RNaseH-like_sf"/>
</dbReference>
<organism evidence="1 2">
    <name type="scientific">Microcoleus asticus IPMA8</name>
    <dbReference type="NCBI Taxonomy" id="2563858"/>
    <lineage>
        <taxon>Bacteria</taxon>
        <taxon>Bacillati</taxon>
        <taxon>Cyanobacteriota</taxon>
        <taxon>Cyanophyceae</taxon>
        <taxon>Oscillatoriophycideae</taxon>
        <taxon>Oscillatoriales</taxon>
        <taxon>Microcoleaceae</taxon>
        <taxon>Microcoleus</taxon>
        <taxon>Microcoleus asticus</taxon>
    </lineage>
</organism>
<comment type="caution">
    <text evidence="1">The sequence shown here is derived from an EMBL/GenBank/DDBJ whole genome shotgun (WGS) entry which is preliminary data.</text>
</comment>
<accession>A0ABX2CTK4</accession>
<dbReference type="EMBL" id="SRRZ01000017">
    <property type="protein sequence ID" value="NQE33576.1"/>
    <property type="molecule type" value="Genomic_DNA"/>
</dbReference>
<name>A0ABX2CTK4_9CYAN</name>
<proteinExistence type="predicted"/>
<evidence type="ECO:0000313" key="1">
    <source>
        <dbReference type="EMBL" id="NQE33576.1"/>
    </source>
</evidence>
<dbReference type="RefSeq" id="WP_246276647.1">
    <property type="nucleotide sequence ID" value="NZ_CAWPPK010000079.1"/>
</dbReference>
<reference evidence="1 2" key="1">
    <citation type="journal article" date="2020" name="Sci. Rep.">
        <title>A novel cyanobacterial geosmin producer, revising GeoA distribution and dispersion patterns in Bacteria.</title>
        <authorList>
            <person name="Churro C."/>
            <person name="Semedo-Aguiar A.P."/>
            <person name="Silva A.D."/>
            <person name="Pereira-Leal J.B."/>
            <person name="Leite R.B."/>
        </authorList>
    </citation>
    <scope>NUCLEOTIDE SEQUENCE [LARGE SCALE GENOMIC DNA]</scope>
    <source>
        <strain evidence="1 2">IPMA8</strain>
    </source>
</reference>
<dbReference type="Proteomes" id="UP000702425">
    <property type="component" value="Unassembled WGS sequence"/>
</dbReference>
<keyword evidence="2" id="KW-1185">Reference proteome</keyword>
<gene>
    <name evidence="1" type="ORF">E5S67_01295</name>
</gene>
<dbReference type="SUPFAM" id="SSF53098">
    <property type="entry name" value="Ribonuclease H-like"/>
    <property type="match status" value="1"/>
</dbReference>
<protein>
    <recommendedName>
        <fullName evidence="3">Transposase</fullName>
    </recommendedName>
</protein>
<sequence length="132" mass="15431">MPAAINAYKQRMGIEEMFRDCKKGGYDLEGTSLKGNRLINMILLMTLAYSSAIFQGTELRKKQVQKYVSRRKEPKKKYRRRSTFGVGVDAEKWVGYLEQYALEMQQLMKLTPSKRRFYEQGMRAATLIWSIS</sequence>
<evidence type="ECO:0000313" key="2">
    <source>
        <dbReference type="Proteomes" id="UP000702425"/>
    </source>
</evidence>
<dbReference type="InterPro" id="IPR047768">
    <property type="entry name" value="Tn5p-like"/>
</dbReference>